<dbReference type="SUPFAM" id="SSF52540">
    <property type="entry name" value="P-loop containing nucleoside triphosphate hydrolases"/>
    <property type="match status" value="1"/>
</dbReference>
<organism evidence="2 3">
    <name type="scientific">Viridothelium virens</name>
    <name type="common">Speckled blister lichen</name>
    <name type="synonym">Trypethelium virens</name>
    <dbReference type="NCBI Taxonomy" id="1048519"/>
    <lineage>
        <taxon>Eukaryota</taxon>
        <taxon>Fungi</taxon>
        <taxon>Dikarya</taxon>
        <taxon>Ascomycota</taxon>
        <taxon>Pezizomycotina</taxon>
        <taxon>Dothideomycetes</taxon>
        <taxon>Dothideomycetes incertae sedis</taxon>
        <taxon>Trypetheliales</taxon>
        <taxon>Trypetheliaceae</taxon>
        <taxon>Viridothelium</taxon>
    </lineage>
</organism>
<dbReference type="Gene3D" id="3.40.50.300">
    <property type="entry name" value="P-loop containing nucleotide triphosphate hydrolases"/>
    <property type="match status" value="1"/>
</dbReference>
<proteinExistence type="predicted"/>
<gene>
    <name evidence="2" type="ORF">EV356DRAFT_462272</name>
</gene>
<evidence type="ECO:0000256" key="1">
    <source>
        <dbReference type="SAM" id="MobiDB-lite"/>
    </source>
</evidence>
<evidence type="ECO:0000313" key="3">
    <source>
        <dbReference type="Proteomes" id="UP000800092"/>
    </source>
</evidence>
<dbReference type="PANTHER" id="PTHR43721">
    <property type="entry name" value="ELONGATION FACTOR TU-RELATED"/>
    <property type="match status" value="1"/>
</dbReference>
<dbReference type="InterPro" id="IPR027417">
    <property type="entry name" value="P-loop_NTPase"/>
</dbReference>
<dbReference type="OrthoDB" id="5342685at2759"/>
<dbReference type="Proteomes" id="UP000800092">
    <property type="component" value="Unassembled WGS sequence"/>
</dbReference>
<evidence type="ECO:0000313" key="2">
    <source>
        <dbReference type="EMBL" id="KAF2237436.1"/>
    </source>
</evidence>
<name>A0A6A6HH64_VIRVR</name>
<evidence type="ECO:0008006" key="4">
    <source>
        <dbReference type="Google" id="ProtNLM"/>
    </source>
</evidence>
<feature type="compositionally biased region" description="Basic and acidic residues" evidence="1">
    <location>
        <begin position="31"/>
        <end position="42"/>
    </location>
</feature>
<reference evidence="2" key="1">
    <citation type="journal article" date="2020" name="Stud. Mycol.">
        <title>101 Dothideomycetes genomes: a test case for predicting lifestyles and emergence of pathogens.</title>
        <authorList>
            <person name="Haridas S."/>
            <person name="Albert R."/>
            <person name="Binder M."/>
            <person name="Bloem J."/>
            <person name="Labutti K."/>
            <person name="Salamov A."/>
            <person name="Andreopoulos B."/>
            <person name="Baker S."/>
            <person name="Barry K."/>
            <person name="Bills G."/>
            <person name="Bluhm B."/>
            <person name="Cannon C."/>
            <person name="Castanera R."/>
            <person name="Culley D."/>
            <person name="Daum C."/>
            <person name="Ezra D."/>
            <person name="Gonzalez J."/>
            <person name="Henrissat B."/>
            <person name="Kuo A."/>
            <person name="Liang C."/>
            <person name="Lipzen A."/>
            <person name="Lutzoni F."/>
            <person name="Magnuson J."/>
            <person name="Mondo S."/>
            <person name="Nolan M."/>
            <person name="Ohm R."/>
            <person name="Pangilinan J."/>
            <person name="Park H.-J."/>
            <person name="Ramirez L."/>
            <person name="Alfaro M."/>
            <person name="Sun H."/>
            <person name="Tritt A."/>
            <person name="Yoshinaga Y."/>
            <person name="Zwiers L.-H."/>
            <person name="Turgeon B."/>
            <person name="Goodwin S."/>
            <person name="Spatafora J."/>
            <person name="Crous P."/>
            <person name="Grigoriev I."/>
        </authorList>
    </citation>
    <scope>NUCLEOTIDE SEQUENCE</scope>
    <source>
        <strain evidence="2">Tuck. ex Michener</strain>
    </source>
</reference>
<protein>
    <recommendedName>
        <fullName evidence="4">Tr-type G domain-containing protein</fullName>
    </recommendedName>
</protein>
<dbReference type="InterPro" id="IPR050055">
    <property type="entry name" value="EF-Tu_GTPase"/>
</dbReference>
<feature type="region of interest" description="Disordered" evidence="1">
    <location>
        <begin position="868"/>
        <end position="890"/>
    </location>
</feature>
<feature type="compositionally biased region" description="Polar residues" evidence="1">
    <location>
        <begin position="124"/>
        <end position="141"/>
    </location>
</feature>
<keyword evidence="3" id="KW-1185">Reference proteome</keyword>
<dbReference type="PANTHER" id="PTHR43721:SF30">
    <property type="entry name" value="TR-TYPE G DOMAIN-CONTAINING PROTEIN"/>
    <property type="match status" value="1"/>
</dbReference>
<sequence length="951" mass="102128">MASIFTYDPNPPRVSSPWLNSGISTPSGKDSYGDARPAHIERQPTPLSLDSQPIIKVDSTTTRLEAEPQEGPIEYKLHLLLHPRSINDAPGGPNISGSYHSQPEKTSKSTSEGKYSRHDPMTARSVSEASLANTQLNSSPNRSRQQRLEQLTTQLLWRLQQSSPYHASTTTKWTPPSFSIEHTGDQSVSPSTSLIPGLQESEGALYEIGVTDDGTLIGLSEDLMAESIETLKLMAASLGCSVEILRMVSVVAPDAESAFKNGEQVQHVSQKKLWVAEAFVKPDLSLSSSQRTLNQQQEIASCTDRHLANTDKLAKPATAKSHSWSRQVRVSLTGTTMCGKSSLLGTLSTATLDNGRGKSRLSLLKHKHELATGVTSSIAQELIGYHDVGGTSEKDWITEVINFETGDVSSWNDVHDMTGGGRLVLLTDCAGNPRYRRTALRGLIGWAPHWTLLCIPADDIEDTSGRSGSTPPSEEILGTAAAEVDLSGAYLDLCLRLHLPLVVVITKLDLASKQGLRLTLTKVLSILKAANRKPCILPGSSRASDHDFSRITSDALGNAASFTSELDKDMQESVPIVLTSALNGTGIATLHALLHQLPIPDITYAQPLAHNPANRSRSKVLFHVEDEYHTTTKQFTSPIDFVNNNRSTSIIGGHLQRGSISIGDKLVLGPYPLGRPSGLDTEDSDNTPNLRRIPHRTVTTSRSFPGALHHHDADPQAFSLTTTATTTTSTDHADSEWRRVQVVSIRNLRQPVHRLSAGQVGTLGVVPLSAPIAGSAALSAMSRRGMVVLDAAAAHDAPPRARAGFVAEFAKRDLETMAVGTTVLVYVASVRATARIVAARVPDEDGEGEEGKYGRVSQGMHCDDDAFGFEMGSSDGHGKNGDEADEDDNTGNEVTTLLVSFRFDHSREYVETGAQVLIMDAGAGLYGGHKRGEKGVVAGLGGFVGVVVEGE</sequence>
<feature type="region of interest" description="Disordered" evidence="1">
    <location>
        <begin position="84"/>
        <end position="146"/>
    </location>
</feature>
<dbReference type="EMBL" id="ML991780">
    <property type="protein sequence ID" value="KAF2237436.1"/>
    <property type="molecule type" value="Genomic_DNA"/>
</dbReference>
<feature type="compositionally biased region" description="Polar residues" evidence="1">
    <location>
        <begin position="17"/>
        <end position="28"/>
    </location>
</feature>
<feature type="region of interest" description="Disordered" evidence="1">
    <location>
        <begin position="1"/>
        <end position="50"/>
    </location>
</feature>
<dbReference type="GO" id="GO:0003746">
    <property type="term" value="F:translation elongation factor activity"/>
    <property type="evidence" value="ECO:0007669"/>
    <property type="project" value="TreeGrafter"/>
</dbReference>
<accession>A0A6A6HH64</accession>
<dbReference type="AlphaFoldDB" id="A0A6A6HH64"/>